<dbReference type="OrthoDB" id="5861630at2759"/>
<dbReference type="EMBL" id="KZ361191">
    <property type="protein sequence ID" value="PIO58428.1"/>
    <property type="molecule type" value="Genomic_DNA"/>
</dbReference>
<evidence type="ECO:0000313" key="2">
    <source>
        <dbReference type="EMBL" id="PIO58428.1"/>
    </source>
</evidence>
<feature type="compositionally biased region" description="Low complexity" evidence="1">
    <location>
        <begin position="41"/>
        <end position="51"/>
    </location>
</feature>
<dbReference type="Proteomes" id="UP000230423">
    <property type="component" value="Unassembled WGS sequence"/>
</dbReference>
<keyword evidence="3" id="KW-1185">Reference proteome</keyword>
<dbReference type="AlphaFoldDB" id="A0A2G9TKN2"/>
<accession>A0A2G9TKN2</accession>
<evidence type="ECO:0000256" key="1">
    <source>
        <dbReference type="SAM" id="MobiDB-lite"/>
    </source>
</evidence>
<evidence type="ECO:0000313" key="3">
    <source>
        <dbReference type="Proteomes" id="UP000230423"/>
    </source>
</evidence>
<protein>
    <submittedName>
        <fullName evidence="2">Uncharacterized protein</fullName>
    </submittedName>
</protein>
<feature type="region of interest" description="Disordered" evidence="1">
    <location>
        <begin position="1"/>
        <end position="20"/>
    </location>
</feature>
<feature type="compositionally biased region" description="Polar residues" evidence="1">
    <location>
        <begin position="1"/>
        <end position="18"/>
    </location>
</feature>
<name>A0A2G9TKN2_TELCI</name>
<reference evidence="2 3" key="1">
    <citation type="submission" date="2015-09" db="EMBL/GenBank/DDBJ databases">
        <title>Draft genome of the parasitic nematode Teladorsagia circumcincta isolate WARC Sus (inbred).</title>
        <authorList>
            <person name="Mitreva M."/>
        </authorList>
    </citation>
    <scope>NUCLEOTIDE SEQUENCE [LARGE SCALE GENOMIC DNA]</scope>
    <source>
        <strain evidence="2 3">S</strain>
    </source>
</reference>
<feature type="non-terminal residue" evidence="2">
    <location>
        <position position="1"/>
    </location>
</feature>
<proteinExistence type="predicted"/>
<feature type="region of interest" description="Disordered" evidence="1">
    <location>
        <begin position="32"/>
        <end position="51"/>
    </location>
</feature>
<organism evidence="2 3">
    <name type="scientific">Teladorsagia circumcincta</name>
    <name type="common">Brown stomach worm</name>
    <name type="synonym">Ostertagia circumcincta</name>
    <dbReference type="NCBI Taxonomy" id="45464"/>
    <lineage>
        <taxon>Eukaryota</taxon>
        <taxon>Metazoa</taxon>
        <taxon>Ecdysozoa</taxon>
        <taxon>Nematoda</taxon>
        <taxon>Chromadorea</taxon>
        <taxon>Rhabditida</taxon>
        <taxon>Rhabditina</taxon>
        <taxon>Rhabditomorpha</taxon>
        <taxon>Strongyloidea</taxon>
        <taxon>Trichostrongylidae</taxon>
        <taxon>Teladorsagia</taxon>
    </lineage>
</organism>
<sequence length="213" mass="23756">DRNSRDLTMTMASASTSRMPIFREPPLSVLMDPMPEESSIRSESSFSSESCASEDEIPYSVSAASLCTPAREFGRGTSHRGSARSMPPESDLIRGLCNSAIRRTFSSVSDSLASPQRFDRSRSMRLREKLMLSASMAELPEEEVAPLATCEEGVEENRTPVCDVEGSGRRKPYMAALQIEDIWLAKARWYNKAIFYELEGQTPIVSYVHKTLQ</sequence>
<gene>
    <name evidence="2" type="ORF">TELCIR_20138</name>
</gene>